<evidence type="ECO:0000256" key="1">
    <source>
        <dbReference type="ARBA" id="ARBA00022801"/>
    </source>
</evidence>
<dbReference type="RefSeq" id="WP_270044544.1">
    <property type="nucleotide sequence ID" value="NZ_JAPDOD010000044.1"/>
</dbReference>
<dbReference type="GO" id="GO:0016787">
    <property type="term" value="F:hydrolase activity"/>
    <property type="evidence" value="ECO:0007669"/>
    <property type="project" value="UniProtKB-KW"/>
</dbReference>
<organism evidence="3 4">
    <name type="scientific">Solirubrobacter ginsenosidimutans</name>
    <dbReference type="NCBI Taxonomy" id="490573"/>
    <lineage>
        <taxon>Bacteria</taxon>
        <taxon>Bacillati</taxon>
        <taxon>Actinomycetota</taxon>
        <taxon>Thermoleophilia</taxon>
        <taxon>Solirubrobacterales</taxon>
        <taxon>Solirubrobacteraceae</taxon>
        <taxon>Solirubrobacter</taxon>
    </lineage>
</organism>
<keyword evidence="4" id="KW-1185">Reference proteome</keyword>
<dbReference type="SUPFAM" id="SSF53474">
    <property type="entry name" value="alpha/beta-Hydrolases"/>
    <property type="match status" value="1"/>
</dbReference>
<dbReference type="InterPro" id="IPR013094">
    <property type="entry name" value="AB_hydrolase_3"/>
</dbReference>
<dbReference type="PANTHER" id="PTHR48081">
    <property type="entry name" value="AB HYDROLASE SUPERFAMILY PROTEIN C4A8.06C"/>
    <property type="match status" value="1"/>
</dbReference>
<dbReference type="Pfam" id="PF07859">
    <property type="entry name" value="Abhydrolase_3"/>
    <property type="match status" value="1"/>
</dbReference>
<evidence type="ECO:0000313" key="4">
    <source>
        <dbReference type="Proteomes" id="UP001149140"/>
    </source>
</evidence>
<dbReference type="InterPro" id="IPR029058">
    <property type="entry name" value="AB_hydrolase_fold"/>
</dbReference>
<comment type="caution">
    <text evidence="3">The sequence shown here is derived from an EMBL/GenBank/DDBJ whole genome shotgun (WGS) entry which is preliminary data.</text>
</comment>
<dbReference type="PANTHER" id="PTHR48081:SF8">
    <property type="entry name" value="ALPHA_BETA HYDROLASE FOLD-3 DOMAIN-CONTAINING PROTEIN-RELATED"/>
    <property type="match status" value="1"/>
</dbReference>
<proteinExistence type="predicted"/>
<dbReference type="InterPro" id="IPR050300">
    <property type="entry name" value="GDXG_lipolytic_enzyme"/>
</dbReference>
<accession>A0A9X3N1E0</accession>
<feature type="domain" description="Alpha/beta hydrolase fold-3" evidence="2">
    <location>
        <begin position="74"/>
        <end position="263"/>
    </location>
</feature>
<keyword evidence="1 3" id="KW-0378">Hydrolase</keyword>
<protein>
    <submittedName>
        <fullName evidence="3">Alpha/beta hydrolase</fullName>
    </submittedName>
</protein>
<dbReference type="Proteomes" id="UP001149140">
    <property type="component" value="Unassembled WGS sequence"/>
</dbReference>
<evidence type="ECO:0000313" key="3">
    <source>
        <dbReference type="EMBL" id="MDA0165288.1"/>
    </source>
</evidence>
<dbReference type="Gene3D" id="3.40.50.1820">
    <property type="entry name" value="alpha/beta hydrolase"/>
    <property type="match status" value="1"/>
</dbReference>
<evidence type="ECO:0000259" key="2">
    <source>
        <dbReference type="Pfam" id="PF07859"/>
    </source>
</evidence>
<dbReference type="EMBL" id="JAPDOD010000044">
    <property type="protein sequence ID" value="MDA0165288.1"/>
    <property type="molecule type" value="Genomic_DNA"/>
</dbReference>
<reference evidence="3" key="1">
    <citation type="submission" date="2022-10" db="EMBL/GenBank/DDBJ databases">
        <title>The WGS of Solirubrobacter ginsenosidimutans DSM 21036.</title>
        <authorList>
            <person name="Jiang Z."/>
        </authorList>
    </citation>
    <scope>NUCLEOTIDE SEQUENCE</scope>
    <source>
        <strain evidence="3">DSM 21036</strain>
    </source>
</reference>
<dbReference type="AlphaFoldDB" id="A0A9X3N1E0"/>
<gene>
    <name evidence="3" type="ORF">OM076_33780</name>
</gene>
<name>A0A9X3N1E0_9ACTN</name>
<sequence>MSLDPELQEILDGWAALEGPPAHEVPVDQARRAHLSETEHLAGEGPAVARVSDDTAAGVPIRVYEPEHARGTVAYLHGGGWVLGNLESVDAVCRAVANEANARVVSIDYRLAPEHPFPAALDDALNATRAVEADVVAGDSAGGNLAAVVARHLKTQLKLQLLIYPVTDAGINTPSYRELDERFGLTAAAMRRFWNLYLDGADGFAPDASPLRADDLSGLPPAYILTASHDVLRDEGEAYAGALERAGVPVTLNRKAGTIHGFWRWQTKAISREAVREAGAAIRAVLG</sequence>